<evidence type="ECO:0000313" key="3">
    <source>
        <dbReference type="Proteomes" id="UP000001953"/>
    </source>
</evidence>
<accession>Q1QLZ8</accession>
<reference evidence="2 3" key="1">
    <citation type="submission" date="2006-03" db="EMBL/GenBank/DDBJ databases">
        <title>Complete sequence of chromosome of Nitrobacter hamburgensis X14.</title>
        <authorList>
            <consortium name="US DOE Joint Genome Institute"/>
            <person name="Copeland A."/>
            <person name="Lucas S."/>
            <person name="Lapidus A."/>
            <person name="Barry K."/>
            <person name="Detter J.C."/>
            <person name="Glavina del Rio T."/>
            <person name="Hammon N."/>
            <person name="Israni S."/>
            <person name="Dalin E."/>
            <person name="Tice H."/>
            <person name="Pitluck S."/>
            <person name="Chain P."/>
            <person name="Malfatti S."/>
            <person name="Shin M."/>
            <person name="Vergez L."/>
            <person name="Schmutz J."/>
            <person name="Larimer F."/>
            <person name="Land M."/>
            <person name="Hauser L."/>
            <person name="Kyrpides N."/>
            <person name="Ivanova N."/>
            <person name="Ward B."/>
            <person name="Arp D."/>
            <person name="Klotz M."/>
            <person name="Stein L."/>
            <person name="O'Mullan G."/>
            <person name="Starkenburg S."/>
            <person name="Sayavedra L."/>
            <person name="Poret-Peterson A.T."/>
            <person name="Gentry M.E."/>
            <person name="Bruce D."/>
            <person name="Richardson P."/>
        </authorList>
    </citation>
    <scope>NUCLEOTIDE SEQUENCE [LARGE SCALE GENOMIC DNA]</scope>
    <source>
        <strain evidence="3">DSM 10229 / NCIMB 13809 / X14</strain>
    </source>
</reference>
<dbReference type="RefSeq" id="WP_011510429.1">
    <property type="nucleotide sequence ID" value="NC_007964.1"/>
</dbReference>
<keyword evidence="1" id="KW-0812">Transmembrane</keyword>
<proteinExistence type="predicted"/>
<protein>
    <submittedName>
        <fullName evidence="2">Uncharacterized protein</fullName>
    </submittedName>
</protein>
<dbReference type="Proteomes" id="UP000001953">
    <property type="component" value="Chromosome"/>
</dbReference>
<dbReference type="EMBL" id="CP000319">
    <property type="protein sequence ID" value="ABE62749.1"/>
    <property type="molecule type" value="Genomic_DNA"/>
</dbReference>
<evidence type="ECO:0000256" key="1">
    <source>
        <dbReference type="SAM" id="Phobius"/>
    </source>
</evidence>
<dbReference type="HOGENOM" id="CLU_2437823_0_0_5"/>
<keyword evidence="1" id="KW-1133">Transmembrane helix</keyword>
<sequence length="90" mass="9929">MEWRHAHGHMYLEEAVAALYSGCFLAATVTLGVAAGAEFLRLINAAKKNAKIGKSFDKASKERFIRAKIEAFPKGQSESPSRRCQGRPLH</sequence>
<evidence type="ECO:0000313" key="2">
    <source>
        <dbReference type="EMBL" id="ABE62749.1"/>
    </source>
</evidence>
<keyword evidence="1" id="KW-0472">Membrane</keyword>
<keyword evidence="3" id="KW-1185">Reference proteome</keyword>
<organism evidence="2 3">
    <name type="scientific">Nitrobacter hamburgensis (strain DSM 10229 / NCIMB 13809 / X14)</name>
    <dbReference type="NCBI Taxonomy" id="323097"/>
    <lineage>
        <taxon>Bacteria</taxon>
        <taxon>Pseudomonadati</taxon>
        <taxon>Pseudomonadota</taxon>
        <taxon>Alphaproteobacteria</taxon>
        <taxon>Hyphomicrobiales</taxon>
        <taxon>Nitrobacteraceae</taxon>
        <taxon>Nitrobacter</taxon>
    </lineage>
</organism>
<feature type="transmembrane region" description="Helical" evidence="1">
    <location>
        <begin position="17"/>
        <end position="40"/>
    </location>
</feature>
<gene>
    <name evidence="2" type="ordered locus">Nham_1944</name>
</gene>
<dbReference type="AlphaFoldDB" id="Q1QLZ8"/>
<dbReference type="KEGG" id="nha:Nham_1944"/>
<name>Q1QLZ8_NITHX</name>